<organism evidence="3 4">
    <name type="scientific">Seminavis robusta</name>
    <dbReference type="NCBI Taxonomy" id="568900"/>
    <lineage>
        <taxon>Eukaryota</taxon>
        <taxon>Sar</taxon>
        <taxon>Stramenopiles</taxon>
        <taxon>Ochrophyta</taxon>
        <taxon>Bacillariophyta</taxon>
        <taxon>Bacillariophyceae</taxon>
        <taxon>Bacillariophycidae</taxon>
        <taxon>Naviculales</taxon>
        <taxon>Naviculaceae</taxon>
        <taxon>Seminavis</taxon>
    </lineage>
</organism>
<evidence type="ECO:0000313" key="3">
    <source>
        <dbReference type="EMBL" id="CAB9505965.1"/>
    </source>
</evidence>
<dbReference type="PANTHER" id="PTHR23248:SF9">
    <property type="entry name" value="PHOSPHOLIPID SCRAMBLASE"/>
    <property type="match status" value="1"/>
</dbReference>
<gene>
    <name evidence="3" type="ORF">SEMRO_249_G098720.1</name>
</gene>
<dbReference type="AlphaFoldDB" id="A0A9N8DPN4"/>
<protein>
    <recommendedName>
        <fullName evidence="2">Phospholipid scramblase</fullName>
    </recommendedName>
</protein>
<proteinExistence type="inferred from homology"/>
<dbReference type="GO" id="GO:0005886">
    <property type="term" value="C:plasma membrane"/>
    <property type="evidence" value="ECO:0007669"/>
    <property type="project" value="TreeGrafter"/>
</dbReference>
<dbReference type="Pfam" id="PF03803">
    <property type="entry name" value="Scramblase"/>
    <property type="match status" value="2"/>
</dbReference>
<dbReference type="OrthoDB" id="191150at2759"/>
<dbReference type="EMBL" id="CAICTM010000248">
    <property type="protein sequence ID" value="CAB9505965.1"/>
    <property type="molecule type" value="Genomic_DNA"/>
</dbReference>
<evidence type="ECO:0000313" key="4">
    <source>
        <dbReference type="Proteomes" id="UP001153069"/>
    </source>
</evidence>
<comment type="similarity">
    <text evidence="1 2">Belongs to the phospholipid scramblase family.</text>
</comment>
<dbReference type="PANTHER" id="PTHR23248">
    <property type="entry name" value="PHOSPHOLIPID SCRAMBLASE-RELATED"/>
    <property type="match status" value="1"/>
</dbReference>
<reference evidence="3" key="1">
    <citation type="submission" date="2020-06" db="EMBL/GenBank/DDBJ databases">
        <authorList>
            <consortium name="Plant Systems Biology data submission"/>
        </authorList>
    </citation>
    <scope>NUCLEOTIDE SEQUENCE</scope>
    <source>
        <strain evidence="3">D6</strain>
    </source>
</reference>
<dbReference type="GO" id="GO:0017128">
    <property type="term" value="F:phospholipid scramblase activity"/>
    <property type="evidence" value="ECO:0007669"/>
    <property type="project" value="InterPro"/>
</dbReference>
<dbReference type="Proteomes" id="UP001153069">
    <property type="component" value="Unassembled WGS sequence"/>
</dbReference>
<dbReference type="InterPro" id="IPR005552">
    <property type="entry name" value="Scramblase"/>
</dbReference>
<evidence type="ECO:0000256" key="2">
    <source>
        <dbReference type="RuleBase" id="RU363116"/>
    </source>
</evidence>
<sequence length="254" mass="27907">MSGVKGEAMDRGSEAMKSHLAGASVMEMRQTKRGWCQELIGCDAKTEFKYFIGDQQVAHSLEDTDCCCRVFCTAIHPFKMDVKELNTEASLLELDRPCRCAASGCKCCCYQEATITSGGQELGSMKETCWYCVPEFQVFDHTGKGIYRLHQPTCCGGCCVNCCAEGNPCCGKGCCKVPYHLFPFDQANTNDAEHIGKILKKPKSMMTEIFTEAEVFECTFPNDATPQQKALIVGSALMINAMFFEGEDDNDGGS</sequence>
<evidence type="ECO:0000256" key="1">
    <source>
        <dbReference type="ARBA" id="ARBA00005350"/>
    </source>
</evidence>
<keyword evidence="4" id="KW-1185">Reference proteome</keyword>
<accession>A0A9N8DPN4</accession>
<name>A0A9N8DPN4_9STRA</name>
<comment type="caution">
    <text evidence="3">The sequence shown here is derived from an EMBL/GenBank/DDBJ whole genome shotgun (WGS) entry which is preliminary data.</text>
</comment>